<keyword evidence="6" id="KW-1185">Reference proteome</keyword>
<dbReference type="PANTHER" id="PTHR43280">
    <property type="entry name" value="ARAC-FAMILY TRANSCRIPTIONAL REGULATOR"/>
    <property type="match status" value="1"/>
</dbReference>
<evidence type="ECO:0000256" key="1">
    <source>
        <dbReference type="ARBA" id="ARBA00023015"/>
    </source>
</evidence>
<dbReference type="Pfam" id="PF02311">
    <property type="entry name" value="AraC_binding"/>
    <property type="match status" value="1"/>
</dbReference>
<dbReference type="Pfam" id="PF12833">
    <property type="entry name" value="HTH_18"/>
    <property type="match status" value="1"/>
</dbReference>
<dbReference type="SUPFAM" id="SSF46689">
    <property type="entry name" value="Homeodomain-like"/>
    <property type="match status" value="1"/>
</dbReference>
<dbReference type="InterPro" id="IPR018060">
    <property type="entry name" value="HTH_AraC"/>
</dbReference>
<dbReference type="InterPro" id="IPR003313">
    <property type="entry name" value="AraC-bd"/>
</dbReference>
<keyword evidence="1" id="KW-0805">Transcription regulation</keyword>
<dbReference type="STRING" id="688867.SAMN05660236_4075"/>
<dbReference type="AlphaFoldDB" id="A0A1T5M1D5"/>
<evidence type="ECO:0000256" key="3">
    <source>
        <dbReference type="ARBA" id="ARBA00023163"/>
    </source>
</evidence>
<reference evidence="5 6" key="1">
    <citation type="submission" date="2017-02" db="EMBL/GenBank/DDBJ databases">
        <authorList>
            <person name="Peterson S.W."/>
        </authorList>
    </citation>
    <scope>NUCLEOTIDE SEQUENCE [LARGE SCALE GENOMIC DNA]</scope>
    <source>
        <strain evidence="5 6">DSM 25262</strain>
    </source>
</reference>
<dbReference type="GO" id="GO:0003700">
    <property type="term" value="F:DNA-binding transcription factor activity"/>
    <property type="evidence" value="ECO:0007669"/>
    <property type="project" value="InterPro"/>
</dbReference>
<organism evidence="5 6">
    <name type="scientific">Ohtaekwangia koreensis</name>
    <dbReference type="NCBI Taxonomy" id="688867"/>
    <lineage>
        <taxon>Bacteria</taxon>
        <taxon>Pseudomonadati</taxon>
        <taxon>Bacteroidota</taxon>
        <taxon>Cytophagia</taxon>
        <taxon>Cytophagales</taxon>
        <taxon>Fulvivirgaceae</taxon>
        <taxon>Ohtaekwangia</taxon>
    </lineage>
</organism>
<feature type="domain" description="HTH araC/xylS-type" evidence="4">
    <location>
        <begin position="227"/>
        <end position="310"/>
    </location>
</feature>
<dbReference type="Gene3D" id="1.10.10.60">
    <property type="entry name" value="Homeodomain-like"/>
    <property type="match status" value="1"/>
</dbReference>
<dbReference type="SUPFAM" id="SSF51215">
    <property type="entry name" value="Regulatory protein AraC"/>
    <property type="match status" value="1"/>
</dbReference>
<gene>
    <name evidence="5" type="ORF">SAMN05660236_4075</name>
</gene>
<dbReference type="PANTHER" id="PTHR43280:SF32">
    <property type="entry name" value="TRANSCRIPTIONAL REGULATORY PROTEIN"/>
    <property type="match status" value="1"/>
</dbReference>
<protein>
    <submittedName>
        <fullName evidence="5">AraC-like ligand binding domain-containing protein</fullName>
    </submittedName>
</protein>
<dbReference type="EMBL" id="FUZU01000003">
    <property type="protein sequence ID" value="SKC82036.1"/>
    <property type="molecule type" value="Genomic_DNA"/>
</dbReference>
<keyword evidence="2" id="KW-0238">DNA-binding</keyword>
<dbReference type="PRINTS" id="PR00032">
    <property type="entry name" value="HTHARAC"/>
</dbReference>
<keyword evidence="3" id="KW-0804">Transcription</keyword>
<accession>A0A1T5M1D5</accession>
<dbReference type="OrthoDB" id="629929at2"/>
<dbReference type="Proteomes" id="UP000190961">
    <property type="component" value="Unassembled WGS sequence"/>
</dbReference>
<dbReference type="InterPro" id="IPR009057">
    <property type="entry name" value="Homeodomain-like_sf"/>
</dbReference>
<name>A0A1T5M1D5_9BACT</name>
<evidence type="ECO:0000259" key="4">
    <source>
        <dbReference type="PROSITE" id="PS01124"/>
    </source>
</evidence>
<dbReference type="SMART" id="SM00342">
    <property type="entry name" value="HTH_ARAC"/>
    <property type="match status" value="1"/>
</dbReference>
<proteinExistence type="predicted"/>
<dbReference type="GO" id="GO:0043565">
    <property type="term" value="F:sequence-specific DNA binding"/>
    <property type="evidence" value="ECO:0007669"/>
    <property type="project" value="InterPro"/>
</dbReference>
<dbReference type="RefSeq" id="WP_079688637.1">
    <property type="nucleotide sequence ID" value="NZ_FUZU01000003.1"/>
</dbReference>
<evidence type="ECO:0000256" key="2">
    <source>
        <dbReference type="ARBA" id="ARBA00023125"/>
    </source>
</evidence>
<evidence type="ECO:0000313" key="5">
    <source>
        <dbReference type="EMBL" id="SKC82036.1"/>
    </source>
</evidence>
<dbReference type="PROSITE" id="PS01124">
    <property type="entry name" value="HTH_ARAC_FAMILY_2"/>
    <property type="match status" value="1"/>
</dbReference>
<sequence length="314" mass="36183">MIKDQNIPLYKSNSFGKVYFDTVPKLSSTDLAAGTQYFDIHFRCNCKGSIQAHRLDFYMIFLVTEGEGVHTFGLQEHYIRKNMLCFLGPSMVSAWQAEAEEQLGYFCSFSDDYFNLGRERKHFLSQLPFFQIDGNAVFQLTDEQAQYYQTMFQLMQAEHNQRSEYSDDILRGHLQVILNKAYAQYGTDTFAVTDTSHAAIRLLKAFTTLYIRDFETLNEGKVIKLKKIADYADELGISQNHLNDTIKTLTGKSAGQLVKDHLIKQATMILKHSSESISEIAYRLGYDDPSYFSRYYKNQTGLTPVEFRSRHGKQ</sequence>
<dbReference type="InterPro" id="IPR020449">
    <property type="entry name" value="Tscrpt_reg_AraC-type_HTH"/>
</dbReference>
<evidence type="ECO:0000313" key="6">
    <source>
        <dbReference type="Proteomes" id="UP000190961"/>
    </source>
</evidence>
<dbReference type="InterPro" id="IPR037923">
    <property type="entry name" value="HTH-like"/>
</dbReference>